<dbReference type="Proteomes" id="UP000701853">
    <property type="component" value="Chromosome 11"/>
</dbReference>
<dbReference type="OrthoDB" id="998579at2759"/>
<proteinExistence type="predicted"/>
<accession>A0A8J5YKM9</accession>
<dbReference type="InterPro" id="IPR057670">
    <property type="entry name" value="SH3_retrovirus"/>
</dbReference>
<feature type="compositionally biased region" description="Low complexity" evidence="1">
    <location>
        <begin position="104"/>
        <end position="119"/>
    </location>
</feature>
<evidence type="ECO:0008006" key="6">
    <source>
        <dbReference type="Google" id="ProtNLM"/>
    </source>
</evidence>
<dbReference type="AlphaFoldDB" id="A0A8J5YKM9"/>
<dbReference type="InterPro" id="IPR013103">
    <property type="entry name" value="RVT_2"/>
</dbReference>
<feature type="domain" description="Reverse transcriptase Ty1/copia-type" evidence="2">
    <location>
        <begin position="241"/>
        <end position="485"/>
    </location>
</feature>
<evidence type="ECO:0000313" key="4">
    <source>
        <dbReference type="EMBL" id="KAG8478945.1"/>
    </source>
</evidence>
<evidence type="ECO:0000256" key="1">
    <source>
        <dbReference type="SAM" id="MobiDB-lite"/>
    </source>
</evidence>
<evidence type="ECO:0000259" key="3">
    <source>
        <dbReference type="Pfam" id="PF25597"/>
    </source>
</evidence>
<protein>
    <recommendedName>
        <fullName evidence="6">Reverse transcriptase Ty1/copia-type domain-containing protein</fullName>
    </recommendedName>
</protein>
<dbReference type="CDD" id="cd09272">
    <property type="entry name" value="RNase_HI_RT_Ty1"/>
    <property type="match status" value="1"/>
</dbReference>
<feature type="compositionally biased region" description="Polar residues" evidence="1">
    <location>
        <begin position="87"/>
        <end position="103"/>
    </location>
</feature>
<dbReference type="InterPro" id="IPR043502">
    <property type="entry name" value="DNA/RNA_pol_sf"/>
</dbReference>
<evidence type="ECO:0000313" key="5">
    <source>
        <dbReference type="Proteomes" id="UP000701853"/>
    </source>
</evidence>
<sequence>MSVLKGQSPHECLYRTLPDYKLLKVFDCHCFPYLRPYNKHKLQYRSRACTYLGYNPNHKGYKCLDDNGRIFVLRHVVFDETFSPFTKTEAPSAQPTQTMTHQQSPARLSGAGAGAATSLSNATGVPHGLASTSVGQPGFLAASSSVSQSSGSLEMIHEVSNFNMGSSCGIVNQPGVVPTISAAPDGFNTHPIQTRSKCGIFKPKVYATKLEDYEPIIIEEAFLSLEWSKAAQQEYNALMHNQTCELVSLPPNRKVISCKWVFKVKRHADGSVARYKGRLVVKGYLQEAGIDFYETFSPVVKPTTILIVLSLAVKFNWSLRQVNINNVFLNGDLNEEIYMLQPPSFEQHSNGQPLVCKLKKALYGLKQAPRAWFQKLREYLVTSDFMLSKADASLFIKQTGDILIYMLVYVDDIIVIGNQQSTIDAFMEPLDSRFSLKDLGRLSYFLGIEVAHTASGLFLSQRKYIHDLLQRSHMDQYKGTPTPMVYSCLLSSLAGSLVANESEYRSIVGALQYIVITRPDITFAINKVCQLMYKPLDIHLKAIKRILRYLHATIDHGVHFTDASCLSLVGYSDASWGNDLDNRHSTSRFCIFLGENLVSWSSKKQHVISRSLAEVEYRSLSHATVEVTWLEYLLGELHV</sequence>
<dbReference type="PANTHER" id="PTHR11439:SF455">
    <property type="entry name" value="RLK (RECEPTOR-LIKE PROTEIN KINASE) 8, PUTATIVE-RELATED"/>
    <property type="match status" value="1"/>
</dbReference>
<comment type="caution">
    <text evidence="4">The sequence shown here is derived from an EMBL/GenBank/DDBJ whole genome shotgun (WGS) entry which is preliminary data.</text>
</comment>
<dbReference type="SUPFAM" id="SSF56672">
    <property type="entry name" value="DNA/RNA polymerases"/>
    <property type="match status" value="1"/>
</dbReference>
<organism evidence="4 5">
    <name type="scientific">Gossypium anomalum</name>
    <dbReference type="NCBI Taxonomy" id="47600"/>
    <lineage>
        <taxon>Eukaryota</taxon>
        <taxon>Viridiplantae</taxon>
        <taxon>Streptophyta</taxon>
        <taxon>Embryophyta</taxon>
        <taxon>Tracheophyta</taxon>
        <taxon>Spermatophyta</taxon>
        <taxon>Magnoliopsida</taxon>
        <taxon>eudicotyledons</taxon>
        <taxon>Gunneridae</taxon>
        <taxon>Pentapetalae</taxon>
        <taxon>rosids</taxon>
        <taxon>malvids</taxon>
        <taxon>Malvales</taxon>
        <taxon>Malvaceae</taxon>
        <taxon>Malvoideae</taxon>
        <taxon>Gossypium</taxon>
    </lineage>
</organism>
<reference evidence="4 5" key="1">
    <citation type="journal article" date="2021" name="bioRxiv">
        <title>The Gossypium anomalum genome as a resource for cotton improvement and evolutionary analysis of hybrid incompatibility.</title>
        <authorList>
            <person name="Grover C.E."/>
            <person name="Yuan D."/>
            <person name="Arick M.A."/>
            <person name="Miller E.R."/>
            <person name="Hu G."/>
            <person name="Peterson D.G."/>
            <person name="Wendel J.F."/>
            <person name="Udall J.A."/>
        </authorList>
    </citation>
    <scope>NUCLEOTIDE SEQUENCE [LARGE SCALE GENOMIC DNA]</scope>
    <source>
        <strain evidence="4">JFW-Udall</strain>
        <tissue evidence="4">Leaf</tissue>
    </source>
</reference>
<dbReference type="EMBL" id="JAHUZN010000011">
    <property type="protein sequence ID" value="KAG8478945.1"/>
    <property type="molecule type" value="Genomic_DNA"/>
</dbReference>
<dbReference type="Pfam" id="PF25597">
    <property type="entry name" value="SH3_retrovirus"/>
    <property type="match status" value="1"/>
</dbReference>
<feature type="region of interest" description="Disordered" evidence="1">
    <location>
        <begin position="87"/>
        <end position="119"/>
    </location>
</feature>
<dbReference type="PANTHER" id="PTHR11439">
    <property type="entry name" value="GAG-POL-RELATED RETROTRANSPOSON"/>
    <property type="match status" value="1"/>
</dbReference>
<dbReference type="Pfam" id="PF07727">
    <property type="entry name" value="RVT_2"/>
    <property type="match status" value="1"/>
</dbReference>
<gene>
    <name evidence="4" type="ORF">CXB51_028950</name>
</gene>
<keyword evidence="5" id="KW-1185">Reference proteome</keyword>
<feature type="domain" description="Retroviral polymerase SH3-like" evidence="3">
    <location>
        <begin position="28"/>
        <end position="88"/>
    </location>
</feature>
<evidence type="ECO:0000259" key="2">
    <source>
        <dbReference type="Pfam" id="PF07727"/>
    </source>
</evidence>
<name>A0A8J5YKM9_9ROSI</name>